<keyword evidence="2" id="KW-0560">Oxidoreductase</keyword>
<evidence type="ECO:0000313" key="3">
    <source>
        <dbReference type="Proteomes" id="UP001302274"/>
    </source>
</evidence>
<keyword evidence="3" id="KW-1185">Reference proteome</keyword>
<dbReference type="InterPro" id="IPR029039">
    <property type="entry name" value="Flavoprotein-like_sf"/>
</dbReference>
<dbReference type="InterPro" id="IPR005025">
    <property type="entry name" value="FMN_Rdtase-like_dom"/>
</dbReference>
<dbReference type="Pfam" id="PF03358">
    <property type="entry name" value="FMN_red"/>
    <property type="match status" value="1"/>
</dbReference>
<sequence>MKTLLAVSGSNRSSSKNSQILRHIKEEYAGVTQVEIFDAIDGLPHFNPDIEFAPNDALFKWRKALIQADAILISTPEYAHGIPGSLKNALDWIVGSGELMDKKVGLIFSSSSEAMFVQAQLLEVLKTMSARVSTEWSFKTSGVEVTPEVKNIIEKLLI</sequence>
<proteinExistence type="predicted"/>
<feature type="domain" description="NADPH-dependent FMN reductase-like" evidence="1">
    <location>
        <begin position="4"/>
        <end position="135"/>
    </location>
</feature>
<dbReference type="EMBL" id="JAYGJQ010000002">
    <property type="protein sequence ID" value="MEA9356774.1"/>
    <property type="molecule type" value="Genomic_DNA"/>
</dbReference>
<protein>
    <submittedName>
        <fullName evidence="2">NADPH-dependent FMN reductase</fullName>
        <ecNumber evidence="2">1.-.-.-</ecNumber>
    </submittedName>
</protein>
<name>A0ABU5VWQ5_9BACT</name>
<dbReference type="SUPFAM" id="SSF52218">
    <property type="entry name" value="Flavoproteins"/>
    <property type="match status" value="1"/>
</dbReference>
<dbReference type="EC" id="1.-.-.-" evidence="2"/>
<accession>A0ABU5VWQ5</accession>
<organism evidence="2 3">
    <name type="scientific">Bacteriovorax antarcticus</name>
    <dbReference type="NCBI Taxonomy" id="3088717"/>
    <lineage>
        <taxon>Bacteria</taxon>
        <taxon>Pseudomonadati</taxon>
        <taxon>Bdellovibrionota</taxon>
        <taxon>Bacteriovoracia</taxon>
        <taxon>Bacteriovoracales</taxon>
        <taxon>Bacteriovoracaceae</taxon>
        <taxon>Bacteriovorax</taxon>
    </lineage>
</organism>
<dbReference type="PANTHER" id="PTHR30543:SF21">
    <property type="entry name" value="NAD(P)H-DEPENDENT FMN REDUCTASE LOT6"/>
    <property type="match status" value="1"/>
</dbReference>
<dbReference type="RefSeq" id="WP_323576671.1">
    <property type="nucleotide sequence ID" value="NZ_JAYGJQ010000002.1"/>
</dbReference>
<dbReference type="Gene3D" id="3.40.50.360">
    <property type="match status" value="1"/>
</dbReference>
<gene>
    <name evidence="2" type="ORF">SHI21_11185</name>
</gene>
<dbReference type="PANTHER" id="PTHR30543">
    <property type="entry name" value="CHROMATE REDUCTASE"/>
    <property type="match status" value="1"/>
</dbReference>
<evidence type="ECO:0000259" key="1">
    <source>
        <dbReference type="Pfam" id="PF03358"/>
    </source>
</evidence>
<evidence type="ECO:0000313" key="2">
    <source>
        <dbReference type="EMBL" id="MEA9356774.1"/>
    </source>
</evidence>
<dbReference type="Proteomes" id="UP001302274">
    <property type="component" value="Unassembled WGS sequence"/>
</dbReference>
<reference evidence="2 3" key="1">
    <citation type="submission" date="2023-11" db="EMBL/GenBank/DDBJ databases">
        <title>A Novel Polar Bacteriovorax (B. antarcticus) Isolated from the Biocrust in Antarctica.</title>
        <authorList>
            <person name="Mun W."/>
            <person name="Choi S.Y."/>
            <person name="Mitchell R.J."/>
        </authorList>
    </citation>
    <scope>NUCLEOTIDE SEQUENCE [LARGE SCALE GENOMIC DNA]</scope>
    <source>
        <strain evidence="2 3">PP10</strain>
    </source>
</reference>
<dbReference type="InterPro" id="IPR050712">
    <property type="entry name" value="NAD(P)H-dep_reductase"/>
</dbReference>
<dbReference type="GO" id="GO:0016491">
    <property type="term" value="F:oxidoreductase activity"/>
    <property type="evidence" value="ECO:0007669"/>
    <property type="project" value="UniProtKB-KW"/>
</dbReference>
<comment type="caution">
    <text evidence="2">The sequence shown here is derived from an EMBL/GenBank/DDBJ whole genome shotgun (WGS) entry which is preliminary data.</text>
</comment>